<evidence type="ECO:0000256" key="5">
    <source>
        <dbReference type="ARBA" id="ARBA00023295"/>
    </source>
</evidence>
<keyword evidence="5" id="KW-0326">Glycosidase</keyword>
<dbReference type="PANTHER" id="PTHR30480">
    <property type="entry name" value="BETA-HEXOSAMINIDASE-RELATED"/>
    <property type="match status" value="1"/>
</dbReference>
<dbReference type="Proteomes" id="UP000712157">
    <property type="component" value="Unassembled WGS sequence"/>
</dbReference>
<dbReference type="GO" id="GO:0009254">
    <property type="term" value="P:peptidoglycan turnover"/>
    <property type="evidence" value="ECO:0007669"/>
    <property type="project" value="TreeGrafter"/>
</dbReference>
<dbReference type="InterPro" id="IPR017853">
    <property type="entry name" value="GH"/>
</dbReference>
<dbReference type="InterPro" id="IPR036962">
    <property type="entry name" value="Glyco_hydro_3_N_sf"/>
</dbReference>
<dbReference type="AlphaFoldDB" id="A0A949NIG9"/>
<dbReference type="InterPro" id="IPR050226">
    <property type="entry name" value="NagZ_Beta-hexosaminidase"/>
</dbReference>
<accession>A0A949NIG9</accession>
<dbReference type="Pfam" id="PF00933">
    <property type="entry name" value="Glyco_hydro_3"/>
    <property type="match status" value="1"/>
</dbReference>
<evidence type="ECO:0000256" key="2">
    <source>
        <dbReference type="ARBA" id="ARBA00005336"/>
    </source>
</evidence>
<keyword evidence="4 7" id="KW-0378">Hydrolase</keyword>
<comment type="catalytic activity">
    <reaction evidence="1">
        <text>Hydrolysis of terminal non-reducing N-acetyl-D-hexosamine residues in N-acetyl-beta-D-hexosaminides.</text>
        <dbReference type="EC" id="3.2.1.52"/>
    </reaction>
</comment>
<dbReference type="Gene3D" id="3.20.20.300">
    <property type="entry name" value="Glycoside hydrolase, family 3, N-terminal domain"/>
    <property type="match status" value="1"/>
</dbReference>
<dbReference type="Gene3D" id="3.40.50.1700">
    <property type="entry name" value="Glycoside hydrolase family 3 C-terminal domain"/>
    <property type="match status" value="2"/>
</dbReference>
<evidence type="ECO:0000256" key="3">
    <source>
        <dbReference type="ARBA" id="ARBA00012663"/>
    </source>
</evidence>
<evidence type="ECO:0000256" key="1">
    <source>
        <dbReference type="ARBA" id="ARBA00001231"/>
    </source>
</evidence>
<name>A0A949NIG9_9FIRM</name>
<proteinExistence type="inferred from homology"/>
<dbReference type="InterPro" id="IPR036881">
    <property type="entry name" value="Glyco_hydro_3_C_sf"/>
</dbReference>
<dbReference type="SUPFAM" id="SSF51445">
    <property type="entry name" value="(Trans)glycosidases"/>
    <property type="match status" value="1"/>
</dbReference>
<dbReference type="GO" id="GO:0004563">
    <property type="term" value="F:beta-N-acetylhexosaminidase activity"/>
    <property type="evidence" value="ECO:0007669"/>
    <property type="project" value="UniProtKB-EC"/>
</dbReference>
<dbReference type="GO" id="GO:0005975">
    <property type="term" value="P:carbohydrate metabolic process"/>
    <property type="evidence" value="ECO:0007669"/>
    <property type="project" value="InterPro"/>
</dbReference>
<dbReference type="RefSeq" id="WP_238722309.1">
    <property type="nucleotide sequence ID" value="NZ_JAHQCW010000027.1"/>
</dbReference>
<gene>
    <name evidence="7" type="ORF">KTH89_15685</name>
</gene>
<evidence type="ECO:0000313" key="8">
    <source>
        <dbReference type="Proteomes" id="UP000712157"/>
    </source>
</evidence>
<dbReference type="EC" id="3.2.1.52" evidence="3"/>
<evidence type="ECO:0000313" key="7">
    <source>
        <dbReference type="EMBL" id="MBU9737985.1"/>
    </source>
</evidence>
<protein>
    <recommendedName>
        <fullName evidence="3">beta-N-acetylhexosaminidase</fullName>
        <ecNumber evidence="3">3.2.1.52</ecNumber>
    </recommendedName>
</protein>
<dbReference type="InterPro" id="IPR001764">
    <property type="entry name" value="Glyco_hydro_3_N"/>
</dbReference>
<comment type="similarity">
    <text evidence="2">Belongs to the glycosyl hydrolase 3 family.</text>
</comment>
<keyword evidence="8" id="KW-1185">Reference proteome</keyword>
<comment type="caution">
    <text evidence="7">The sequence shown here is derived from an EMBL/GenBank/DDBJ whole genome shotgun (WGS) entry which is preliminary data.</text>
</comment>
<dbReference type="PANTHER" id="PTHR30480:SF13">
    <property type="entry name" value="BETA-HEXOSAMINIDASE"/>
    <property type="match status" value="1"/>
</dbReference>
<evidence type="ECO:0000256" key="4">
    <source>
        <dbReference type="ARBA" id="ARBA00022801"/>
    </source>
</evidence>
<dbReference type="EMBL" id="JAHQCW010000027">
    <property type="protein sequence ID" value="MBU9737985.1"/>
    <property type="molecule type" value="Genomic_DNA"/>
</dbReference>
<organism evidence="7 8">
    <name type="scientific">Diplocloster agilis</name>
    <dbReference type="NCBI Taxonomy" id="2850323"/>
    <lineage>
        <taxon>Bacteria</taxon>
        <taxon>Bacillati</taxon>
        <taxon>Bacillota</taxon>
        <taxon>Clostridia</taxon>
        <taxon>Lachnospirales</taxon>
        <taxon>Lachnospiraceae</taxon>
        <taxon>Diplocloster</taxon>
    </lineage>
</organism>
<evidence type="ECO:0000259" key="6">
    <source>
        <dbReference type="Pfam" id="PF00933"/>
    </source>
</evidence>
<feature type="domain" description="Glycoside hydrolase family 3 N-terminal" evidence="6">
    <location>
        <begin position="28"/>
        <end position="347"/>
    </location>
</feature>
<sequence>MVALTANPFFLDQEQRRWVEDTLAGMNVEEKIGQLFCETLWNCTSEESDVIFSEIKPGGVMFRPNTAEDLNKFTQIVQERSDIPLLIAANFERGGNGGISNGTYYGTQMQVAAADSDACAEQLGIVAGREGAALGFNWSFAPIVDIDENYLSTVTNTRTYGSDPDKIIRMAKGYIEGVHRYNLAATIKHFPGDGKDFRDQHKVATVNSCTVEEWDETFGKIYRELIAFGADAVMAAHIMCPAYSKFLNPKLTDREILPASLSRELLQGLLRDRLGFNGLIVSDDTHMTGFMTSMEREKAVPYCIAAGVDMFLFTINHSEDVDYMRKGVRDGIITRERLDEAVTRILALKAKLRLYEKNNKQRVDFGQEIVGCEEHRTWAAACADQAVTLVKDVNKLLPLSPEKYKRVLLIPLEGEKAGRYDNNPQYRKFRRSLENEGFQVFEMDLEEMPGIGKTGTGIRPLKEKYDLMLYFIGAHTGYRINWQSIVCGEIPCYTKEIPTMAVSFNSPYMLMDIPMVSTYINAYSESDYTREAVVEKIMGRSPFLGVSPVDPFCGMWDLPL</sequence>
<reference evidence="7" key="1">
    <citation type="submission" date="2021-06" db="EMBL/GenBank/DDBJ databases">
        <title>Description of novel taxa of the family Lachnospiraceae.</title>
        <authorList>
            <person name="Chaplin A.V."/>
            <person name="Sokolova S.R."/>
            <person name="Pikina A.P."/>
            <person name="Korzhanova M."/>
            <person name="Belova V."/>
            <person name="Korostin D."/>
            <person name="Efimov B.A."/>
        </authorList>
    </citation>
    <scope>NUCLEOTIDE SEQUENCE</scope>
    <source>
        <strain evidence="7">ASD5720</strain>
    </source>
</reference>